<dbReference type="Pfam" id="PF12293">
    <property type="entry name" value="T4BSS_DotH_IcmK"/>
    <property type="match status" value="1"/>
</dbReference>
<geneLocation type="plasmid" evidence="2">
    <name>pO26-Vir</name>
</geneLocation>
<proteinExistence type="predicted"/>
<dbReference type="AlphaFoldDB" id="C1J8N5"/>
<feature type="compositionally biased region" description="Pro residues" evidence="1">
    <location>
        <begin position="146"/>
        <end position="162"/>
    </location>
</feature>
<sequence>MPFRPRTFSTLLKRRNLTSQPLSGQVPWSTRDRWRTASGSGNSSIRSGCAWSVRPAPAPNRPSPLKSLSGALTPASNPAAWKSARWFPVTPQQESETHIMHIHHLIGALLIVCGTVTAADNPGWKNARSPQTGGKTAQATGNTPAGGPPPAAQLPGNLPPPGAALVQEGASLDSPLNASEIRELRGIMADNERAISAPLTSVVPRISSLTVNLSPGASLPLVRTALHNVSVVTFTDVNGSPWPQSDPPYNAAPGHFDVQFNGNMVSVTPLRAWAAGNVTVYLKGLSVPVILNITSGETDTTTLSQEIDSRLDLRIPRQGPASPVVSIPSEKIALHDATLQAFLDGVPPDDPAIRRLKFSGNVPDTTIWQHGDDLLVRSRAMLRDEFEQTLASADGTRLWKLPVTPLLTFSVNGQSVHVTPELE</sequence>
<dbReference type="EMBL" id="FJ386569">
    <property type="protein sequence ID" value="ACL52073.1"/>
    <property type="molecule type" value="Genomic_DNA"/>
</dbReference>
<organism evidence="2">
    <name type="scientific">Escherichia coli</name>
    <dbReference type="NCBI Taxonomy" id="562"/>
    <lineage>
        <taxon>Bacteria</taxon>
        <taxon>Pseudomonadati</taxon>
        <taxon>Pseudomonadota</taxon>
        <taxon>Gammaproteobacteria</taxon>
        <taxon>Enterobacterales</taxon>
        <taxon>Enterobacteriaceae</taxon>
        <taxon>Escherichia</taxon>
    </lineage>
</organism>
<accession>C1J8N5</accession>
<reference evidence="2" key="1">
    <citation type="submission" date="2008-10" db="EMBL/GenBank/DDBJ databases">
        <title>The DNA sequence of the virulence plasmid and 5 additional plasmids carried by Shiga toxin-producing Escherichia coli O26:H11 strain H30.</title>
        <authorList>
            <person name="Fratamico P.M."/>
            <person name="Yan X."/>
            <person name="Morabito S."/>
            <person name="Esposito G."/>
            <person name="Needleman D.S."/>
            <person name="Pepe T."/>
            <person name="Tozzoli R."/>
            <person name="Cortesi M.L."/>
            <person name="Caprioli A."/>
        </authorList>
    </citation>
    <scope>NUCLEOTIDE SEQUENCE</scope>
    <source>
        <strain evidence="2">H30</strain>
        <plasmid evidence="2">pO26-Vir</plasmid>
    </source>
</reference>
<evidence type="ECO:0000313" key="2">
    <source>
        <dbReference type="EMBL" id="ACL52073.1"/>
    </source>
</evidence>
<evidence type="ECO:0000256" key="1">
    <source>
        <dbReference type="SAM" id="MobiDB-lite"/>
    </source>
</evidence>
<protein>
    <submittedName>
        <fullName evidence="2">TraN</fullName>
    </submittedName>
</protein>
<feature type="region of interest" description="Disordered" evidence="1">
    <location>
        <begin position="34"/>
        <end position="71"/>
    </location>
</feature>
<feature type="region of interest" description="Disordered" evidence="1">
    <location>
        <begin position="123"/>
        <end position="163"/>
    </location>
</feature>
<dbReference type="InterPro" id="IPR022073">
    <property type="entry name" value="T4BSS_DotH_IcmK"/>
</dbReference>
<feature type="compositionally biased region" description="Polar residues" evidence="1">
    <location>
        <begin position="37"/>
        <end position="46"/>
    </location>
</feature>
<keyword evidence="2" id="KW-0614">Plasmid</keyword>
<name>C1J8N5_ECOLX</name>